<evidence type="ECO:0000313" key="1">
    <source>
        <dbReference type="EMBL" id="GFO85380.1"/>
    </source>
</evidence>
<protein>
    <submittedName>
        <fullName evidence="1">Uncharacterized protein</fullName>
    </submittedName>
</protein>
<reference evidence="1" key="1">
    <citation type="submission" date="2020-06" db="EMBL/GenBank/DDBJ databases">
        <title>Characterization of fructooligosaccharide metabolism and fructooligosaccharide-degrading enzymes in human commensal butyrate producers.</title>
        <authorList>
            <person name="Tanno H."/>
            <person name="Fujii T."/>
            <person name="Hirano K."/>
            <person name="Maeno S."/>
            <person name="Tonozuka T."/>
            <person name="Sakamoto M."/>
            <person name="Ohkuma M."/>
            <person name="Tochio T."/>
            <person name="Endo A."/>
        </authorList>
    </citation>
    <scope>NUCLEOTIDE SEQUENCE</scope>
    <source>
        <strain evidence="1">JCM 17466</strain>
    </source>
</reference>
<name>A0A916Q9K7_9FIRM</name>
<sequence>MKVHQGFDISEYQKLRTFLEQHGIKYWNYVIDTASQADFPKIMYFFTPVLFLAPRAFKGSRGIPADQLKTYLIYVKQKDEEKVKDYRKNADIQNK</sequence>
<evidence type="ECO:0000313" key="2">
    <source>
        <dbReference type="Proteomes" id="UP000613208"/>
    </source>
</evidence>
<accession>A0A916Q9K7</accession>
<proteinExistence type="predicted"/>
<organism evidence="1 2">
    <name type="scientific">Anaerostipes butyraticus</name>
    <dbReference type="NCBI Taxonomy" id="645466"/>
    <lineage>
        <taxon>Bacteria</taxon>
        <taxon>Bacillati</taxon>
        <taxon>Bacillota</taxon>
        <taxon>Clostridia</taxon>
        <taxon>Lachnospirales</taxon>
        <taxon>Lachnospiraceae</taxon>
        <taxon>Anaerostipes</taxon>
    </lineage>
</organism>
<dbReference type="AlphaFoldDB" id="A0A916Q9K7"/>
<dbReference type="Proteomes" id="UP000613208">
    <property type="component" value="Unassembled WGS sequence"/>
</dbReference>
<comment type="caution">
    <text evidence="1">The sequence shown here is derived from an EMBL/GenBank/DDBJ whole genome shotgun (WGS) entry which is preliminary data.</text>
</comment>
<dbReference type="EMBL" id="BLYI01000036">
    <property type="protein sequence ID" value="GFO85380.1"/>
    <property type="molecule type" value="Genomic_DNA"/>
</dbReference>
<gene>
    <name evidence="1" type="ORF">ANBU17_17270</name>
</gene>
<keyword evidence="2" id="KW-1185">Reference proteome</keyword>